<reference evidence="3" key="1">
    <citation type="submission" date="2017-05" db="EMBL/GenBank/DDBJ databases">
        <title>Streptomyces olivochromogenes NBRC 3561 whole genome shotgun sequence.</title>
        <authorList>
            <person name="Dohra H."/>
            <person name="Kodani S."/>
        </authorList>
    </citation>
    <scope>NUCLEOTIDE SEQUENCE [LARGE SCALE GENOMIC DNA]</scope>
    <source>
        <strain evidence="3">NBRC 3561</strain>
    </source>
</reference>
<feature type="region of interest" description="Disordered" evidence="1">
    <location>
        <begin position="1"/>
        <end position="55"/>
    </location>
</feature>
<dbReference type="EMBL" id="BDQI01000006">
    <property type="protein sequence ID" value="GAX52195.1"/>
    <property type="molecule type" value="Genomic_DNA"/>
</dbReference>
<evidence type="ECO:0000313" key="3">
    <source>
        <dbReference type="Proteomes" id="UP000217446"/>
    </source>
</evidence>
<protein>
    <submittedName>
        <fullName evidence="2">Site-specific integrase</fullName>
    </submittedName>
</protein>
<organism evidence="2 3">
    <name type="scientific">Streptomyces olivochromogenes</name>
    <dbReference type="NCBI Taxonomy" id="1963"/>
    <lineage>
        <taxon>Bacteria</taxon>
        <taxon>Bacillati</taxon>
        <taxon>Actinomycetota</taxon>
        <taxon>Actinomycetes</taxon>
        <taxon>Kitasatosporales</taxon>
        <taxon>Streptomycetaceae</taxon>
        <taxon>Streptomyces</taxon>
    </lineage>
</organism>
<dbReference type="Proteomes" id="UP000217446">
    <property type="component" value="Unassembled WGS sequence"/>
</dbReference>
<feature type="compositionally biased region" description="Low complexity" evidence="1">
    <location>
        <begin position="32"/>
        <end position="41"/>
    </location>
</feature>
<gene>
    <name evidence="2" type="ORF">SO3561_03705</name>
</gene>
<name>A0A250VDF3_STROL</name>
<evidence type="ECO:0000313" key="2">
    <source>
        <dbReference type="EMBL" id="GAX52195.1"/>
    </source>
</evidence>
<dbReference type="AlphaFoldDB" id="A0A250VDF3"/>
<comment type="caution">
    <text evidence="2">The sequence shown here is derived from an EMBL/GenBank/DDBJ whole genome shotgun (WGS) entry which is preliminary data.</text>
</comment>
<dbReference type="STRING" id="1963.AQJ27_24020"/>
<proteinExistence type="predicted"/>
<keyword evidence="3" id="KW-1185">Reference proteome</keyword>
<feature type="compositionally biased region" description="Gly residues" evidence="1">
    <location>
        <begin position="1"/>
        <end position="10"/>
    </location>
</feature>
<evidence type="ECO:0000256" key="1">
    <source>
        <dbReference type="SAM" id="MobiDB-lite"/>
    </source>
</evidence>
<sequence>MLNLSGGGVMSGREWTDDGEEHEVRSLKRRTATAGASTGTRPHSDGTRLRPGQRPYDLRHAGSSFWLYSGVDPADCARSAGQSIEVLFRH</sequence>
<accession>A0A250VDF3</accession>